<organism evidence="2 3">
    <name type="scientific">Lithocarpus litseifolius</name>
    <dbReference type="NCBI Taxonomy" id="425828"/>
    <lineage>
        <taxon>Eukaryota</taxon>
        <taxon>Viridiplantae</taxon>
        <taxon>Streptophyta</taxon>
        <taxon>Embryophyta</taxon>
        <taxon>Tracheophyta</taxon>
        <taxon>Spermatophyta</taxon>
        <taxon>Magnoliopsida</taxon>
        <taxon>eudicotyledons</taxon>
        <taxon>Gunneridae</taxon>
        <taxon>Pentapetalae</taxon>
        <taxon>rosids</taxon>
        <taxon>fabids</taxon>
        <taxon>Fagales</taxon>
        <taxon>Fagaceae</taxon>
        <taxon>Lithocarpus</taxon>
    </lineage>
</organism>
<evidence type="ECO:0000313" key="3">
    <source>
        <dbReference type="Proteomes" id="UP001459277"/>
    </source>
</evidence>
<sequence length="338" mass="38718">MGVWKGVNDHLGSLFNNTRLNDNQNLGDDYDEVRKRGFEKQHYQLPGNSKLLSSWRKSWGSGSHWGPPRCSPIHSVAGLFVPSGAPLELGRGAPNGKPGDIKMDKSWMHETDRTSTRYSEGVKQFINMARGHADRVGRIKCPCRKCTNRYYHHINAVETHLIVNRFDLNYTEWIFHGEEDPFFKHVQAEHNDDNSQADDIDDAGEMLDDIYRGTFPDANIGESSTSPGPSNNDYKARPFDQLWEDAQCELYPGCNKFSKLSFCTKMLHIKTLCNWSDKSFDLMIDLIKQVLPDGESLPKSYYKAKQFRRDMGFSYELLHVCKKSVHFSGRNMLIKKNA</sequence>
<dbReference type="PANTHER" id="PTHR10775">
    <property type="entry name" value="OS08G0208400 PROTEIN"/>
    <property type="match status" value="1"/>
</dbReference>
<dbReference type="Proteomes" id="UP001459277">
    <property type="component" value="Unassembled WGS sequence"/>
</dbReference>
<proteinExistence type="predicted"/>
<protein>
    <recommendedName>
        <fullName evidence="1">Transposase-associated domain-containing protein</fullName>
    </recommendedName>
</protein>
<dbReference type="EMBL" id="JAZDWU010000001">
    <property type="protein sequence ID" value="KAL0016743.1"/>
    <property type="molecule type" value="Genomic_DNA"/>
</dbReference>
<dbReference type="PANTHER" id="PTHR10775:SF185">
    <property type="entry name" value="OS08G0208400 PROTEIN"/>
    <property type="match status" value="1"/>
</dbReference>
<accession>A0AAW2E194</accession>
<evidence type="ECO:0000259" key="1">
    <source>
        <dbReference type="Pfam" id="PF13963"/>
    </source>
</evidence>
<comment type="caution">
    <text evidence="2">The sequence shown here is derived from an EMBL/GenBank/DDBJ whole genome shotgun (WGS) entry which is preliminary data.</text>
</comment>
<name>A0AAW2E194_9ROSI</name>
<evidence type="ECO:0000313" key="2">
    <source>
        <dbReference type="EMBL" id="KAL0016743.1"/>
    </source>
</evidence>
<dbReference type="InterPro" id="IPR029480">
    <property type="entry name" value="Transpos_assoc"/>
</dbReference>
<dbReference type="AlphaFoldDB" id="A0AAW2E194"/>
<keyword evidence="3" id="KW-1185">Reference proteome</keyword>
<reference evidence="2 3" key="1">
    <citation type="submission" date="2024-01" db="EMBL/GenBank/DDBJ databases">
        <title>A telomere-to-telomere, gap-free genome of sweet tea (Lithocarpus litseifolius).</title>
        <authorList>
            <person name="Zhou J."/>
        </authorList>
    </citation>
    <scope>NUCLEOTIDE SEQUENCE [LARGE SCALE GENOMIC DNA]</scope>
    <source>
        <strain evidence="2">Zhou-2022a</strain>
        <tissue evidence="2">Leaf</tissue>
    </source>
</reference>
<feature type="domain" description="Transposase-associated" evidence="1">
    <location>
        <begin position="105"/>
        <end position="178"/>
    </location>
</feature>
<dbReference type="Pfam" id="PF13963">
    <property type="entry name" value="Transpos_assoc"/>
    <property type="match status" value="1"/>
</dbReference>
<gene>
    <name evidence="2" type="ORF">SO802_003812</name>
</gene>